<gene>
    <name evidence="1" type="ORF">VZT92_005654</name>
</gene>
<evidence type="ECO:0000313" key="2">
    <source>
        <dbReference type="Proteomes" id="UP001488805"/>
    </source>
</evidence>
<dbReference type="AlphaFoldDB" id="A0AAW1FT33"/>
<dbReference type="Proteomes" id="UP001488805">
    <property type="component" value="Unassembled WGS sequence"/>
</dbReference>
<organism evidence="1 2">
    <name type="scientific">Zoarces viviparus</name>
    <name type="common">Viviparous eelpout</name>
    <name type="synonym">Blennius viviparus</name>
    <dbReference type="NCBI Taxonomy" id="48416"/>
    <lineage>
        <taxon>Eukaryota</taxon>
        <taxon>Metazoa</taxon>
        <taxon>Chordata</taxon>
        <taxon>Craniata</taxon>
        <taxon>Vertebrata</taxon>
        <taxon>Euteleostomi</taxon>
        <taxon>Actinopterygii</taxon>
        <taxon>Neopterygii</taxon>
        <taxon>Teleostei</taxon>
        <taxon>Neoteleostei</taxon>
        <taxon>Acanthomorphata</taxon>
        <taxon>Eupercaria</taxon>
        <taxon>Perciformes</taxon>
        <taxon>Cottioidei</taxon>
        <taxon>Zoarcales</taxon>
        <taxon>Zoarcidae</taxon>
        <taxon>Zoarcinae</taxon>
        <taxon>Zoarces</taxon>
    </lineage>
</organism>
<protein>
    <submittedName>
        <fullName evidence="1">Uncharacterized protein</fullName>
    </submittedName>
</protein>
<sequence>MTREQDCLKPKCYPLDAVEVVGDRRKMAKLSSLMDNTSHPMQDALAALCSSFSRRLIPPRCVKERYRRSFLPAVRPHNQLCSQ</sequence>
<reference evidence="1 2" key="1">
    <citation type="journal article" date="2024" name="Genome Biol. Evol.">
        <title>Chromosome-level genome assembly of the viviparous eelpout Zoarces viviparus.</title>
        <authorList>
            <person name="Fuhrmann N."/>
            <person name="Brasseur M.V."/>
            <person name="Bakowski C.E."/>
            <person name="Podsiadlowski L."/>
            <person name="Prost S."/>
            <person name="Krehenwinkel H."/>
            <person name="Mayer C."/>
        </authorList>
    </citation>
    <scope>NUCLEOTIDE SEQUENCE [LARGE SCALE GENOMIC DNA]</scope>
    <source>
        <strain evidence="1">NO-MEL_2022_Ind0_liver</strain>
    </source>
</reference>
<evidence type="ECO:0000313" key="1">
    <source>
        <dbReference type="EMBL" id="KAK9538097.1"/>
    </source>
</evidence>
<keyword evidence="2" id="KW-1185">Reference proteome</keyword>
<proteinExistence type="predicted"/>
<accession>A0AAW1FT33</accession>
<comment type="caution">
    <text evidence="1">The sequence shown here is derived from an EMBL/GenBank/DDBJ whole genome shotgun (WGS) entry which is preliminary data.</text>
</comment>
<dbReference type="EMBL" id="JBCEZU010000034">
    <property type="protein sequence ID" value="KAK9538097.1"/>
    <property type="molecule type" value="Genomic_DNA"/>
</dbReference>
<name>A0AAW1FT33_ZOAVI</name>